<accession>A0A081B850</accession>
<keyword evidence="1" id="KW-0732">Signal</keyword>
<dbReference type="EMBL" id="BBIO01000003">
    <property type="protein sequence ID" value="GAK44218.1"/>
    <property type="molecule type" value="Genomic_DNA"/>
</dbReference>
<evidence type="ECO:0000313" key="3">
    <source>
        <dbReference type="Proteomes" id="UP000028702"/>
    </source>
</evidence>
<sequence length="212" mass="21698">MKPTRLFLSAALATFCAAPALAGDPDHTVLNGQINLKNIVGELNIYIDDAGSLGQTASAQGNSFEAELDGASAVDTYQINHSNVEADLNLEAGWIEGEATTVSQSFTNSATIKGDGTGGVAVNNYQEADPSCDSCYDDAKTFIAVDGVGTLDSSTTAVANSLNVYNNAPGTNINSQQINNSKMSAVSNIYVGYAGSLNASSSAVGNSVIVGK</sequence>
<keyword evidence="3" id="KW-1185">Reference proteome</keyword>
<evidence type="ECO:0000313" key="2">
    <source>
        <dbReference type="EMBL" id="GAK44218.1"/>
    </source>
</evidence>
<feature type="signal peptide" evidence="1">
    <location>
        <begin position="1"/>
        <end position="22"/>
    </location>
</feature>
<proteinExistence type="predicted"/>
<organism evidence="2 3">
    <name type="scientific">Tepidicaulis marinus</name>
    <dbReference type="NCBI Taxonomy" id="1333998"/>
    <lineage>
        <taxon>Bacteria</taxon>
        <taxon>Pseudomonadati</taxon>
        <taxon>Pseudomonadota</taxon>
        <taxon>Alphaproteobacteria</taxon>
        <taxon>Hyphomicrobiales</taxon>
        <taxon>Parvibaculaceae</taxon>
        <taxon>Tepidicaulis</taxon>
    </lineage>
</organism>
<gene>
    <name evidence="2" type="ORF">M2A_0717</name>
</gene>
<dbReference type="Proteomes" id="UP000028702">
    <property type="component" value="Unassembled WGS sequence"/>
</dbReference>
<dbReference type="RefSeq" id="WP_045443145.1">
    <property type="nucleotide sequence ID" value="NZ_BBIO01000003.1"/>
</dbReference>
<comment type="caution">
    <text evidence="2">The sequence shown here is derived from an EMBL/GenBank/DDBJ whole genome shotgun (WGS) entry which is preliminary data.</text>
</comment>
<reference evidence="2 3" key="1">
    <citation type="submission" date="2014-07" db="EMBL/GenBank/DDBJ databases">
        <title>Tepidicaulis marinum gen. nov., sp. nov., a novel marine bacterium denitrifying nitrate to nitrous oxide strictly under microaerobic conditions.</title>
        <authorList>
            <person name="Takeuchi M."/>
            <person name="Yamagishi T."/>
            <person name="Kamagata Y."/>
            <person name="Oshima K."/>
            <person name="Hattori M."/>
            <person name="Katayama T."/>
            <person name="Hanada S."/>
            <person name="Tamaki H."/>
            <person name="Marumo K."/>
            <person name="Maeda H."/>
            <person name="Nedachi M."/>
            <person name="Iwasaki W."/>
            <person name="Suwa Y."/>
            <person name="Sakata S."/>
        </authorList>
    </citation>
    <scope>NUCLEOTIDE SEQUENCE [LARGE SCALE GENOMIC DNA]</scope>
    <source>
        <strain evidence="2 3">MA2</strain>
    </source>
</reference>
<name>A0A081B850_9HYPH</name>
<protein>
    <submittedName>
        <fullName evidence="2">Uncharacterized protein</fullName>
    </submittedName>
</protein>
<evidence type="ECO:0000256" key="1">
    <source>
        <dbReference type="SAM" id="SignalP"/>
    </source>
</evidence>
<feature type="chain" id="PRO_5001754848" evidence="1">
    <location>
        <begin position="23"/>
        <end position="212"/>
    </location>
</feature>
<dbReference type="AlphaFoldDB" id="A0A081B850"/>
<dbReference type="STRING" id="1333998.M2A_0717"/>